<keyword evidence="1" id="KW-0812">Transmembrane</keyword>
<keyword evidence="1" id="KW-0472">Membrane</keyword>
<dbReference type="KEGG" id="sre:PTSG_01909"/>
<accession>F2TZB1</accession>
<evidence type="ECO:0000256" key="1">
    <source>
        <dbReference type="SAM" id="Phobius"/>
    </source>
</evidence>
<reference evidence="2" key="1">
    <citation type="submission" date="2009-08" db="EMBL/GenBank/DDBJ databases">
        <title>Annotation of Salpingoeca rosetta.</title>
        <authorList>
            <consortium name="The Broad Institute Genome Sequencing Platform"/>
            <person name="Russ C."/>
            <person name="Cuomo C."/>
            <person name="Burger G."/>
            <person name="Gray M.W."/>
            <person name="Holland P.W.H."/>
            <person name="King N."/>
            <person name="Lang F.B.F."/>
            <person name="Roger A.J."/>
            <person name="Ruiz-Trillo I."/>
            <person name="Young S.K."/>
            <person name="Zeng Q."/>
            <person name="Gargeya S."/>
            <person name="Alvarado L."/>
            <person name="Berlin A."/>
            <person name="Chapman S.B."/>
            <person name="Chen Z."/>
            <person name="Freedman E."/>
            <person name="Gellesch M."/>
            <person name="Goldberg J."/>
            <person name="Griggs A."/>
            <person name="Gujja S."/>
            <person name="Heilman E."/>
            <person name="Heiman D."/>
            <person name="Howarth C."/>
            <person name="Mehta T."/>
            <person name="Neiman D."/>
            <person name="Pearson M."/>
            <person name="Roberts A."/>
            <person name="Saif S."/>
            <person name="Shea T."/>
            <person name="Shenoy N."/>
            <person name="Sisk P."/>
            <person name="Stolte C."/>
            <person name="Sykes S."/>
            <person name="White J."/>
            <person name="Yandava C."/>
            <person name="Haas B."/>
            <person name="Nusbaum C."/>
            <person name="Birren B."/>
        </authorList>
    </citation>
    <scope>NUCLEOTIDE SEQUENCE [LARGE SCALE GENOMIC DNA]</scope>
    <source>
        <strain evidence="2">ATCC 50818</strain>
    </source>
</reference>
<organism evidence="3">
    <name type="scientific">Salpingoeca rosetta (strain ATCC 50818 / BSB-021)</name>
    <dbReference type="NCBI Taxonomy" id="946362"/>
    <lineage>
        <taxon>Eukaryota</taxon>
        <taxon>Choanoflagellata</taxon>
        <taxon>Craspedida</taxon>
        <taxon>Salpingoecidae</taxon>
        <taxon>Salpingoeca</taxon>
    </lineage>
</organism>
<keyword evidence="3" id="KW-1185">Reference proteome</keyword>
<proteinExistence type="predicted"/>
<name>F2TZB1_SALR5</name>
<dbReference type="EMBL" id="GL832957">
    <property type="protein sequence ID" value="EGD78935.1"/>
    <property type="molecule type" value="Genomic_DNA"/>
</dbReference>
<evidence type="ECO:0000313" key="2">
    <source>
        <dbReference type="EMBL" id="EGD78935.1"/>
    </source>
</evidence>
<feature type="transmembrane region" description="Helical" evidence="1">
    <location>
        <begin position="75"/>
        <end position="93"/>
    </location>
</feature>
<sequence length="134" mass="14723">MTNSNKNSASTSGTGEMVATEPADGVYFRHGSANKEGVSRRRQWIYLGPVVAAPLTHICVTLYRKTPKKWRPWMAWGGVGGLSFLAVANRLVLMYHAGYPCEDHIDVSKRLVRAGEEQPETAVGVAKDIIKHSI</sequence>
<gene>
    <name evidence="2" type="ORF">PTSG_01909</name>
</gene>
<keyword evidence="1" id="KW-1133">Transmembrane helix</keyword>
<dbReference type="Proteomes" id="UP000007799">
    <property type="component" value="Unassembled WGS sequence"/>
</dbReference>
<protein>
    <submittedName>
        <fullName evidence="2">Uncharacterized protein</fullName>
    </submittedName>
</protein>
<dbReference type="OrthoDB" id="41331at2759"/>
<dbReference type="RefSeq" id="XP_004997891.1">
    <property type="nucleotide sequence ID" value="XM_004997834.1"/>
</dbReference>
<dbReference type="InParanoid" id="F2TZB1"/>
<dbReference type="AlphaFoldDB" id="F2TZB1"/>
<evidence type="ECO:0000313" key="3">
    <source>
        <dbReference type="Proteomes" id="UP000007799"/>
    </source>
</evidence>
<feature type="transmembrane region" description="Helical" evidence="1">
    <location>
        <begin position="44"/>
        <end position="63"/>
    </location>
</feature>
<dbReference type="GeneID" id="16078486"/>